<evidence type="ECO:0000313" key="3">
    <source>
        <dbReference type="Proteomes" id="UP000277671"/>
    </source>
</evidence>
<proteinExistence type="predicted"/>
<dbReference type="Pfam" id="PF03061">
    <property type="entry name" value="4HBT"/>
    <property type="match status" value="1"/>
</dbReference>
<gene>
    <name evidence="2" type="ORF">BDK92_3835</name>
</gene>
<dbReference type="InterPro" id="IPR050563">
    <property type="entry name" value="4-hydroxybenzoyl-CoA_TE"/>
</dbReference>
<dbReference type="Proteomes" id="UP000277671">
    <property type="component" value="Unassembled WGS sequence"/>
</dbReference>
<evidence type="ECO:0000313" key="2">
    <source>
        <dbReference type="EMBL" id="RKR89484.1"/>
    </source>
</evidence>
<dbReference type="SUPFAM" id="SSF54637">
    <property type="entry name" value="Thioesterase/thiol ester dehydrase-isomerase"/>
    <property type="match status" value="1"/>
</dbReference>
<dbReference type="CDD" id="cd00586">
    <property type="entry name" value="4HBT"/>
    <property type="match status" value="1"/>
</dbReference>
<name>A0A495JMC1_9ACTN</name>
<dbReference type="AlphaFoldDB" id="A0A495JMC1"/>
<dbReference type="PANTHER" id="PTHR31793:SF24">
    <property type="entry name" value="LONG-CHAIN ACYL-COA THIOESTERASE FADM"/>
    <property type="match status" value="1"/>
</dbReference>
<organism evidence="2 3">
    <name type="scientific">Micromonospora pisi</name>
    <dbReference type="NCBI Taxonomy" id="589240"/>
    <lineage>
        <taxon>Bacteria</taxon>
        <taxon>Bacillati</taxon>
        <taxon>Actinomycetota</taxon>
        <taxon>Actinomycetes</taxon>
        <taxon>Micromonosporales</taxon>
        <taxon>Micromonosporaceae</taxon>
        <taxon>Micromonospora</taxon>
    </lineage>
</organism>
<evidence type="ECO:0000259" key="1">
    <source>
        <dbReference type="Pfam" id="PF03061"/>
    </source>
</evidence>
<keyword evidence="3" id="KW-1185">Reference proteome</keyword>
<accession>A0A495JMC1</accession>
<dbReference type="EMBL" id="RBKT01000001">
    <property type="protein sequence ID" value="RKR89484.1"/>
    <property type="molecule type" value="Genomic_DNA"/>
</dbReference>
<feature type="domain" description="Thioesterase" evidence="1">
    <location>
        <begin position="31"/>
        <end position="116"/>
    </location>
</feature>
<protein>
    <submittedName>
        <fullName evidence="2">Acyl-CoA thioester hydrolase</fullName>
    </submittedName>
</protein>
<dbReference type="OrthoDB" id="194128at2"/>
<keyword evidence="2" id="KW-0378">Hydrolase</keyword>
<dbReference type="InterPro" id="IPR006683">
    <property type="entry name" value="Thioestr_dom"/>
</dbReference>
<sequence length="157" mass="17635">MTTTSNTITLPEVPFGHVEPIWVHFDDLDMMGIVHNAKYALLLERALTPFWAERGFAYENGQLTIPDMFHAVVELSVSFRAPIRGTGPILAHFWFERFGTTSAEYRFRLLSADGGTLHAEGRRAIVRLDPATLRPTPWTEDAIAVGKELLRPESVSL</sequence>
<reference evidence="2 3" key="1">
    <citation type="submission" date="2018-10" db="EMBL/GenBank/DDBJ databases">
        <title>Sequencing the genomes of 1000 actinobacteria strains.</title>
        <authorList>
            <person name="Klenk H.-P."/>
        </authorList>
    </citation>
    <scope>NUCLEOTIDE SEQUENCE [LARGE SCALE GENOMIC DNA]</scope>
    <source>
        <strain evidence="2 3">DSM 45175</strain>
    </source>
</reference>
<dbReference type="RefSeq" id="WP_121157915.1">
    <property type="nucleotide sequence ID" value="NZ_RBKT01000001.1"/>
</dbReference>
<dbReference type="InterPro" id="IPR029069">
    <property type="entry name" value="HotDog_dom_sf"/>
</dbReference>
<dbReference type="PANTHER" id="PTHR31793">
    <property type="entry name" value="4-HYDROXYBENZOYL-COA THIOESTERASE FAMILY MEMBER"/>
    <property type="match status" value="1"/>
</dbReference>
<dbReference type="Gene3D" id="3.10.129.10">
    <property type="entry name" value="Hotdog Thioesterase"/>
    <property type="match status" value="1"/>
</dbReference>
<dbReference type="GO" id="GO:0047617">
    <property type="term" value="F:fatty acyl-CoA hydrolase activity"/>
    <property type="evidence" value="ECO:0007669"/>
    <property type="project" value="TreeGrafter"/>
</dbReference>
<comment type="caution">
    <text evidence="2">The sequence shown here is derived from an EMBL/GenBank/DDBJ whole genome shotgun (WGS) entry which is preliminary data.</text>
</comment>